<gene>
    <name evidence="1" type="ORF">UY3_08824</name>
</gene>
<sequence>MSGGKEKKDKMIETEKAQMDIGATTKVQQATVGTQTLKEMVLEESVDQIPNFRYFGPRLQLEPDLKLTEVNEIRPLEFSTVTEIVEDVGSANQMLESPCVPHFTPSRFPIFPKISSVLSSDA</sequence>
<dbReference type="Proteomes" id="UP000031443">
    <property type="component" value="Unassembled WGS sequence"/>
</dbReference>
<accession>M7B7T1</accession>
<reference evidence="2" key="1">
    <citation type="journal article" date="2013" name="Nat. Genet.">
        <title>The draft genomes of soft-shell turtle and green sea turtle yield insights into the development and evolution of the turtle-specific body plan.</title>
        <authorList>
            <person name="Wang Z."/>
            <person name="Pascual-Anaya J."/>
            <person name="Zadissa A."/>
            <person name="Li W."/>
            <person name="Niimura Y."/>
            <person name="Huang Z."/>
            <person name="Li C."/>
            <person name="White S."/>
            <person name="Xiong Z."/>
            <person name="Fang D."/>
            <person name="Wang B."/>
            <person name="Ming Y."/>
            <person name="Chen Y."/>
            <person name="Zheng Y."/>
            <person name="Kuraku S."/>
            <person name="Pignatelli M."/>
            <person name="Herrero J."/>
            <person name="Beal K."/>
            <person name="Nozawa M."/>
            <person name="Li Q."/>
            <person name="Wang J."/>
            <person name="Zhang H."/>
            <person name="Yu L."/>
            <person name="Shigenobu S."/>
            <person name="Wang J."/>
            <person name="Liu J."/>
            <person name="Flicek P."/>
            <person name="Searle S."/>
            <person name="Wang J."/>
            <person name="Kuratani S."/>
            <person name="Yin Y."/>
            <person name="Aken B."/>
            <person name="Zhang G."/>
            <person name="Irie N."/>
        </authorList>
    </citation>
    <scope>NUCLEOTIDE SEQUENCE [LARGE SCALE GENOMIC DNA]</scope>
</reference>
<evidence type="ECO:0000313" key="1">
    <source>
        <dbReference type="EMBL" id="EMP34016.1"/>
    </source>
</evidence>
<name>M7B7T1_CHEMY</name>
<organism evidence="1 2">
    <name type="scientific">Chelonia mydas</name>
    <name type="common">Green sea-turtle</name>
    <name type="synonym">Chelonia agassizi</name>
    <dbReference type="NCBI Taxonomy" id="8469"/>
    <lineage>
        <taxon>Eukaryota</taxon>
        <taxon>Metazoa</taxon>
        <taxon>Chordata</taxon>
        <taxon>Craniata</taxon>
        <taxon>Vertebrata</taxon>
        <taxon>Euteleostomi</taxon>
        <taxon>Archelosauria</taxon>
        <taxon>Testudinata</taxon>
        <taxon>Testudines</taxon>
        <taxon>Cryptodira</taxon>
        <taxon>Durocryptodira</taxon>
        <taxon>Americhelydia</taxon>
        <taxon>Chelonioidea</taxon>
        <taxon>Cheloniidae</taxon>
        <taxon>Chelonia</taxon>
    </lineage>
</organism>
<proteinExistence type="predicted"/>
<dbReference type="AlphaFoldDB" id="M7B7T1"/>
<keyword evidence="2" id="KW-1185">Reference proteome</keyword>
<dbReference type="EMBL" id="KB534243">
    <property type="protein sequence ID" value="EMP34016.1"/>
    <property type="molecule type" value="Genomic_DNA"/>
</dbReference>
<protein>
    <submittedName>
        <fullName evidence="1">Uncharacterized protein</fullName>
    </submittedName>
</protein>
<evidence type="ECO:0000313" key="2">
    <source>
        <dbReference type="Proteomes" id="UP000031443"/>
    </source>
</evidence>